<evidence type="ECO:0000313" key="2">
    <source>
        <dbReference type="Proteomes" id="UP001056120"/>
    </source>
</evidence>
<accession>A0ACB8XZ17</accession>
<proteinExistence type="predicted"/>
<name>A0ACB8XZ17_9ASTR</name>
<reference evidence="1 2" key="2">
    <citation type="journal article" date="2022" name="Mol. Ecol. Resour.">
        <title>The genomes of chicory, endive, great burdock and yacon provide insights into Asteraceae paleo-polyploidization history and plant inulin production.</title>
        <authorList>
            <person name="Fan W."/>
            <person name="Wang S."/>
            <person name="Wang H."/>
            <person name="Wang A."/>
            <person name="Jiang F."/>
            <person name="Liu H."/>
            <person name="Zhao H."/>
            <person name="Xu D."/>
            <person name="Zhang Y."/>
        </authorList>
    </citation>
    <scope>NUCLEOTIDE SEQUENCE [LARGE SCALE GENOMIC DNA]</scope>
    <source>
        <strain evidence="2">cv. Yunnan</strain>
        <tissue evidence="1">Leaves</tissue>
    </source>
</reference>
<keyword evidence="2" id="KW-1185">Reference proteome</keyword>
<evidence type="ECO:0000313" key="1">
    <source>
        <dbReference type="EMBL" id="KAI3676483.1"/>
    </source>
</evidence>
<protein>
    <submittedName>
        <fullName evidence="1">Uncharacterized protein</fullName>
    </submittedName>
</protein>
<reference evidence="2" key="1">
    <citation type="journal article" date="2022" name="Mol. Ecol. Resour.">
        <title>The genomes of chicory, endive, great burdock and yacon provide insights into Asteraceae palaeo-polyploidization history and plant inulin production.</title>
        <authorList>
            <person name="Fan W."/>
            <person name="Wang S."/>
            <person name="Wang H."/>
            <person name="Wang A."/>
            <person name="Jiang F."/>
            <person name="Liu H."/>
            <person name="Zhao H."/>
            <person name="Xu D."/>
            <person name="Zhang Y."/>
        </authorList>
    </citation>
    <scope>NUCLEOTIDE SEQUENCE [LARGE SCALE GENOMIC DNA]</scope>
    <source>
        <strain evidence="2">cv. Yunnan</strain>
    </source>
</reference>
<sequence>MRTGADPSAKPTPRELKPLSDIDDQEGLRGQVASIHFYRGDVKMRNKNPASVIREALAKLLVFYYPFAGRLKEGPARKLLVDCSGEGVLFIEAEADVTFEKFGDALHPPFPCLDELLYDVPGSSGTIDSPLLLIQLLFARDPPHVTCTHHEYDEVEGKIIPPDDIIQKTFFFGSTEVSALRRFIAPHLKKCSTFEAIVASIWRCRSIALQPYPEEEMRMICLVNTSVGYYGKTFAYPIAISTAEDLYNKPLGHVVELLRKAKSSVTEEYVRSFVDLTVIKGRPLFSVVRSYYVSDGTCAGFDLVDFGWGKAAYAVPAEGAQVLEVFIYLLKTLRVSLEL</sequence>
<gene>
    <name evidence="1" type="ORF">L1987_86093</name>
</gene>
<dbReference type="Proteomes" id="UP001056120">
    <property type="component" value="Linkage Group LG29"/>
</dbReference>
<comment type="caution">
    <text evidence="1">The sequence shown here is derived from an EMBL/GenBank/DDBJ whole genome shotgun (WGS) entry which is preliminary data.</text>
</comment>
<organism evidence="1 2">
    <name type="scientific">Smallanthus sonchifolius</name>
    <dbReference type="NCBI Taxonomy" id="185202"/>
    <lineage>
        <taxon>Eukaryota</taxon>
        <taxon>Viridiplantae</taxon>
        <taxon>Streptophyta</taxon>
        <taxon>Embryophyta</taxon>
        <taxon>Tracheophyta</taxon>
        <taxon>Spermatophyta</taxon>
        <taxon>Magnoliopsida</taxon>
        <taxon>eudicotyledons</taxon>
        <taxon>Gunneridae</taxon>
        <taxon>Pentapetalae</taxon>
        <taxon>asterids</taxon>
        <taxon>campanulids</taxon>
        <taxon>Asterales</taxon>
        <taxon>Asteraceae</taxon>
        <taxon>Asteroideae</taxon>
        <taxon>Heliantheae alliance</taxon>
        <taxon>Millerieae</taxon>
        <taxon>Smallanthus</taxon>
    </lineage>
</organism>
<dbReference type="EMBL" id="CM042046">
    <property type="protein sequence ID" value="KAI3676483.1"/>
    <property type="molecule type" value="Genomic_DNA"/>
</dbReference>